<keyword evidence="10" id="KW-1185">Reference proteome</keyword>
<comment type="catalytic activity">
    <reaction evidence="6 7">
        <text>orotidine 5'-phosphate + H(+) = UMP + CO2</text>
        <dbReference type="Rhea" id="RHEA:11596"/>
        <dbReference type="ChEBI" id="CHEBI:15378"/>
        <dbReference type="ChEBI" id="CHEBI:16526"/>
        <dbReference type="ChEBI" id="CHEBI:57538"/>
        <dbReference type="ChEBI" id="CHEBI:57865"/>
        <dbReference type="EC" id="4.1.1.23"/>
    </reaction>
</comment>
<dbReference type="GO" id="GO:0006207">
    <property type="term" value="P:'de novo' pyrimidine nucleobase biosynthetic process"/>
    <property type="evidence" value="ECO:0007669"/>
    <property type="project" value="InterPro"/>
</dbReference>
<reference evidence="9" key="2">
    <citation type="submission" date="2021-04" db="EMBL/GenBank/DDBJ databases">
        <authorList>
            <person name="Liu J."/>
        </authorList>
    </citation>
    <scope>NUCLEOTIDE SEQUENCE</scope>
    <source>
        <strain evidence="9">BAD-6</strain>
    </source>
</reference>
<evidence type="ECO:0000313" key="10">
    <source>
        <dbReference type="Proteomes" id="UP000675664"/>
    </source>
</evidence>
<protein>
    <recommendedName>
        <fullName evidence="7">Orotidine 5'-phosphate decarboxylase</fullName>
        <ecNumber evidence="7">4.1.1.23</ecNumber>
    </recommendedName>
    <alternativeName>
        <fullName evidence="7">OMP decarboxylase</fullName>
        <shortName evidence="7">OMPDCase</shortName>
        <shortName evidence="7">OMPdecase</shortName>
    </alternativeName>
</protein>
<evidence type="ECO:0000256" key="7">
    <source>
        <dbReference type="HAMAP-Rule" id="MF_01215"/>
    </source>
</evidence>
<evidence type="ECO:0000256" key="1">
    <source>
        <dbReference type="ARBA" id="ARBA00004861"/>
    </source>
</evidence>
<reference evidence="9" key="1">
    <citation type="submission" date="2021-04" db="EMBL/GenBank/DDBJ databases">
        <title>Sinoanaerobacter chloroacetimidivorans sp. nov., an obligate anaerobic bacterium isolated from anaerobic sludge.</title>
        <authorList>
            <person name="Bao Y."/>
        </authorList>
    </citation>
    <scope>NUCLEOTIDE SEQUENCE</scope>
    <source>
        <strain evidence="9">BAD-6</strain>
    </source>
</reference>
<dbReference type="GO" id="GO:0044205">
    <property type="term" value="P:'de novo' UMP biosynthetic process"/>
    <property type="evidence" value="ECO:0007669"/>
    <property type="project" value="UniProtKB-UniRule"/>
</dbReference>
<dbReference type="EMBL" id="JAGSND010000008">
    <property type="protein sequence ID" value="MBR0598784.1"/>
    <property type="molecule type" value="Genomic_DNA"/>
</dbReference>
<sequence length="303" mass="33242">MIDRLMQKIDQCRNPTVVGLDPTYEMIPYGIRMEMIEKYGKTTRAVSKMLLCFNKAIIEGVGDLVPAVKLQIAMYEQYGLEGIRAYLETIVAAKKKGLIIIGDIKRGDIASTAAAYASHLGGVTIEGTHFDIWNEDAVTLNPYLGFDSIEPFLPYCTEFDKGLFLLVKTSNPSGGEIQDLIADGVPVYEHTARLVSQWGRLVMGDNGYSKIGAVVGATYGEQGKSLREKMPHTFFLVPGYGAQGASGNDIRGYFDRDGRGCIVNSSRGIIAAYQKDKKYGAHNFAEAAREAVLTMKKDLEDKG</sequence>
<feature type="domain" description="Orotidine 5'-phosphate decarboxylase" evidence="8">
    <location>
        <begin position="15"/>
        <end position="282"/>
    </location>
</feature>
<dbReference type="NCBIfam" id="TIGR02127">
    <property type="entry name" value="pyrF_sub2"/>
    <property type="match status" value="1"/>
</dbReference>
<dbReference type="InterPro" id="IPR011995">
    <property type="entry name" value="OMPdecase_type-2"/>
</dbReference>
<dbReference type="Pfam" id="PF00215">
    <property type="entry name" value="OMPdecase"/>
    <property type="match status" value="1"/>
</dbReference>
<accession>A0A8J7W0Y0</accession>
<evidence type="ECO:0000256" key="3">
    <source>
        <dbReference type="ARBA" id="ARBA00022793"/>
    </source>
</evidence>
<dbReference type="GO" id="GO:0004590">
    <property type="term" value="F:orotidine-5'-phosphate decarboxylase activity"/>
    <property type="evidence" value="ECO:0007669"/>
    <property type="project" value="UniProtKB-UniRule"/>
</dbReference>
<keyword evidence="3 7" id="KW-0210">Decarboxylase</keyword>
<evidence type="ECO:0000256" key="5">
    <source>
        <dbReference type="ARBA" id="ARBA00023239"/>
    </source>
</evidence>
<dbReference type="InterPro" id="IPR011060">
    <property type="entry name" value="RibuloseP-bd_barrel"/>
</dbReference>
<dbReference type="AlphaFoldDB" id="A0A8J7W0Y0"/>
<name>A0A8J7W0Y0_9FIRM</name>
<keyword evidence="4 7" id="KW-0665">Pyrimidine biosynthesis</keyword>
<dbReference type="SUPFAM" id="SSF51366">
    <property type="entry name" value="Ribulose-phoshate binding barrel"/>
    <property type="match status" value="1"/>
</dbReference>
<dbReference type="CDD" id="cd04725">
    <property type="entry name" value="OMP_decarboxylase_like"/>
    <property type="match status" value="1"/>
</dbReference>
<proteinExistence type="inferred from homology"/>
<evidence type="ECO:0000259" key="8">
    <source>
        <dbReference type="SMART" id="SM00934"/>
    </source>
</evidence>
<dbReference type="InterPro" id="IPR001754">
    <property type="entry name" value="OMPdeCOase_dom"/>
</dbReference>
<dbReference type="Gene3D" id="3.20.20.70">
    <property type="entry name" value="Aldolase class I"/>
    <property type="match status" value="1"/>
</dbReference>
<dbReference type="HAMAP" id="MF_01215">
    <property type="entry name" value="OMPdecase_type2"/>
    <property type="match status" value="1"/>
</dbReference>
<comment type="pathway">
    <text evidence="1 7">Pyrimidine metabolism; UMP biosynthesis via de novo pathway; UMP from orotate: step 2/2.</text>
</comment>
<dbReference type="PROSITE" id="PS00156">
    <property type="entry name" value="OMPDECASE"/>
    <property type="match status" value="1"/>
</dbReference>
<comment type="similarity">
    <text evidence="2 7">Belongs to the OMP decarboxylase family. Type 2 subfamily.</text>
</comment>
<gene>
    <name evidence="7 9" type="primary">pyrF</name>
    <name evidence="9" type="ORF">KCX82_12910</name>
</gene>
<comment type="caution">
    <text evidence="9">The sequence shown here is derived from an EMBL/GenBank/DDBJ whole genome shotgun (WGS) entry which is preliminary data.</text>
</comment>
<dbReference type="RefSeq" id="WP_227018911.1">
    <property type="nucleotide sequence ID" value="NZ_JAGSND010000008.1"/>
</dbReference>
<feature type="active site" description="Proton donor" evidence="7">
    <location>
        <position position="105"/>
    </location>
</feature>
<dbReference type="Proteomes" id="UP000675664">
    <property type="component" value="Unassembled WGS sequence"/>
</dbReference>
<dbReference type="UniPathway" id="UPA00070">
    <property type="reaction ID" value="UER00120"/>
</dbReference>
<evidence type="ECO:0000256" key="2">
    <source>
        <dbReference type="ARBA" id="ARBA00008847"/>
    </source>
</evidence>
<organism evidence="9 10">
    <name type="scientific">Sinanaerobacter chloroacetimidivorans</name>
    <dbReference type="NCBI Taxonomy" id="2818044"/>
    <lineage>
        <taxon>Bacteria</taxon>
        <taxon>Bacillati</taxon>
        <taxon>Bacillota</taxon>
        <taxon>Clostridia</taxon>
        <taxon>Peptostreptococcales</taxon>
        <taxon>Anaerovoracaceae</taxon>
        <taxon>Sinanaerobacter</taxon>
    </lineage>
</organism>
<dbReference type="InterPro" id="IPR018089">
    <property type="entry name" value="OMPdecase_AS"/>
</dbReference>
<evidence type="ECO:0000313" key="9">
    <source>
        <dbReference type="EMBL" id="MBR0598784.1"/>
    </source>
</evidence>
<dbReference type="InterPro" id="IPR013785">
    <property type="entry name" value="Aldolase_TIM"/>
</dbReference>
<dbReference type="PANTHER" id="PTHR43375">
    <property type="entry name" value="OROTIDINE 5'-PHOSPHATE DECARBOXYLASE"/>
    <property type="match status" value="1"/>
</dbReference>
<dbReference type="EC" id="4.1.1.23" evidence="7"/>
<evidence type="ECO:0000256" key="6">
    <source>
        <dbReference type="ARBA" id="ARBA00049157"/>
    </source>
</evidence>
<keyword evidence="5 7" id="KW-0456">Lyase</keyword>
<dbReference type="PANTHER" id="PTHR43375:SF1">
    <property type="entry name" value="OROTIDINE 5'-PHOSPHATE DECARBOXYLASE"/>
    <property type="match status" value="1"/>
</dbReference>
<evidence type="ECO:0000256" key="4">
    <source>
        <dbReference type="ARBA" id="ARBA00022975"/>
    </source>
</evidence>
<dbReference type="SMART" id="SM00934">
    <property type="entry name" value="OMPdecase"/>
    <property type="match status" value="1"/>
</dbReference>